<evidence type="ECO:0000256" key="5">
    <source>
        <dbReference type="SAM" id="Phobius"/>
    </source>
</evidence>
<evidence type="ECO:0000256" key="2">
    <source>
        <dbReference type="ARBA" id="ARBA00029447"/>
    </source>
</evidence>
<dbReference type="GO" id="GO:0004888">
    <property type="term" value="F:transmembrane signaling receptor activity"/>
    <property type="evidence" value="ECO:0007669"/>
    <property type="project" value="InterPro"/>
</dbReference>
<dbReference type="PANTHER" id="PTHR43531:SF11">
    <property type="entry name" value="METHYL-ACCEPTING CHEMOTAXIS PROTEIN 3"/>
    <property type="match status" value="1"/>
</dbReference>
<dbReference type="GO" id="GO:0005886">
    <property type="term" value="C:plasma membrane"/>
    <property type="evidence" value="ECO:0007669"/>
    <property type="project" value="TreeGrafter"/>
</dbReference>
<comment type="similarity">
    <text evidence="2">Belongs to the methyl-accepting chemotaxis (MCP) protein family.</text>
</comment>
<sequence length="794" mass="85159">MPKITAFLRHKPILWAILAATALPIVLAAMLSLFSTVKSVREYSDYSTLITYTTFSTRLSALVHEQQKERGASALFLSSKGQTFGPELRDQRELTTKLRTEIKGQIAELSQRYPDNPINPQLKGIVTQLAVMDDMRSQVDAQSVSVGQAVAYYTKLNADVLSAIRAFAAQSPDPRSFAAISAYSAFLQGKERAGIERAIGSGGFAAGFTVQSLTRLNVLIAAQNVYYSQFKSDATAEQIARFDTLMSSEAATSVQRMRDVANAGGLSGATEGITGPAHFSAQTNKINLLKEFEDSLTADLLAFTNAAQRQILTNGILTVAGLTACFLLCLAFSVLMARVIRNSVVEISTVATKMAEGELQTEVPEVTETELGQLSAAIASFRDSILEAQSREAELQERERNEVETRRQQEREAAATAERTALAEAANEEQARKTNEKIAEEIASVVRSFAHGDFSKRLPVEDKEGTFKELCVGINEIGQATETSLSAIKTAVEALAEGDMSHRVAGQYDGIFKLIIGSVNDAMDSLTKIVSSIRDSSMNMRDSTDSIASAAQDLAKRTENNAASLQETTVSLAALTTSVQEASGIAREASADAADVNRATHQGNTLLQETVQAMEEIKKSSAAINKVIDLIDDISFQTNLLALNANVEAARVGEAGRGFMVVANEVRSLAGRSSEAAKEIAGLISLNDKSIGDGVALVDQSRSSLEAIATRVQEISDRIQRIAETSDQQSSGLAEVNEVCAHLDQSTQQNAAMFEETTAAINVMNEEAASLMGAVGAFKTQQDTTEDGQNALVA</sequence>
<dbReference type="PRINTS" id="PR00260">
    <property type="entry name" value="CHEMTRNSDUCR"/>
</dbReference>
<dbReference type="Pfam" id="PF00672">
    <property type="entry name" value="HAMP"/>
    <property type="match status" value="1"/>
</dbReference>
<dbReference type="InterPro" id="IPR004089">
    <property type="entry name" value="MCPsignal_dom"/>
</dbReference>
<dbReference type="InterPro" id="IPR013587">
    <property type="entry name" value="Nitrate/nitrite_sensing"/>
</dbReference>
<dbReference type="PROSITE" id="PS50111">
    <property type="entry name" value="CHEMOTAXIS_TRANSDUC_2"/>
    <property type="match status" value="1"/>
</dbReference>
<gene>
    <name evidence="8" type="primary">tap</name>
    <name evidence="8" type="ORF">THS5294_03504</name>
</gene>
<dbReference type="EMBL" id="CYRX01000033">
    <property type="protein sequence ID" value="CUH62190.1"/>
    <property type="molecule type" value="Genomic_DNA"/>
</dbReference>
<dbReference type="SMART" id="SM00283">
    <property type="entry name" value="MA"/>
    <property type="match status" value="1"/>
</dbReference>
<dbReference type="GO" id="GO:0006935">
    <property type="term" value="P:chemotaxis"/>
    <property type="evidence" value="ECO:0007669"/>
    <property type="project" value="UniProtKB-KW"/>
</dbReference>
<dbReference type="AlphaFoldDB" id="A0A0P1F3C2"/>
<feature type="compositionally biased region" description="Low complexity" evidence="4">
    <location>
        <begin position="414"/>
        <end position="425"/>
    </location>
</feature>
<dbReference type="RefSeq" id="WP_058124683.1">
    <property type="nucleotide sequence ID" value="NZ_CYRX01000033.1"/>
</dbReference>
<feature type="compositionally biased region" description="Basic and acidic residues" evidence="4">
    <location>
        <begin position="392"/>
        <end position="413"/>
    </location>
</feature>
<feature type="domain" description="HAMP" evidence="7">
    <location>
        <begin position="338"/>
        <end position="390"/>
    </location>
</feature>
<keyword evidence="5" id="KW-0812">Transmembrane</keyword>
<dbReference type="CDD" id="cd06225">
    <property type="entry name" value="HAMP"/>
    <property type="match status" value="1"/>
</dbReference>
<evidence type="ECO:0000256" key="3">
    <source>
        <dbReference type="PROSITE-ProRule" id="PRU00284"/>
    </source>
</evidence>
<proteinExistence type="inferred from homology"/>
<dbReference type="Pfam" id="PF08376">
    <property type="entry name" value="NIT"/>
    <property type="match status" value="1"/>
</dbReference>
<dbReference type="Pfam" id="PF18947">
    <property type="entry name" value="HAMP_2"/>
    <property type="match status" value="1"/>
</dbReference>
<feature type="transmembrane region" description="Helical" evidence="5">
    <location>
        <begin position="315"/>
        <end position="337"/>
    </location>
</feature>
<name>A0A0P1F3C2_9RHOB</name>
<keyword evidence="1" id="KW-0145">Chemotaxis</keyword>
<organism evidence="8 9">
    <name type="scientific">Thalassobacter stenotrophicus</name>
    <dbReference type="NCBI Taxonomy" id="266809"/>
    <lineage>
        <taxon>Bacteria</taxon>
        <taxon>Pseudomonadati</taxon>
        <taxon>Pseudomonadota</taxon>
        <taxon>Alphaproteobacteria</taxon>
        <taxon>Rhodobacterales</taxon>
        <taxon>Roseobacteraceae</taxon>
        <taxon>Thalassobacter</taxon>
    </lineage>
</organism>
<keyword evidence="3" id="KW-0807">Transducer</keyword>
<dbReference type="SMART" id="SM00304">
    <property type="entry name" value="HAMP"/>
    <property type="match status" value="2"/>
</dbReference>
<evidence type="ECO:0000256" key="1">
    <source>
        <dbReference type="ARBA" id="ARBA00022500"/>
    </source>
</evidence>
<dbReference type="InterPro" id="IPR003660">
    <property type="entry name" value="HAMP_dom"/>
</dbReference>
<keyword evidence="5" id="KW-0472">Membrane</keyword>
<dbReference type="Proteomes" id="UP000051298">
    <property type="component" value="Unassembled WGS sequence"/>
</dbReference>
<dbReference type="Pfam" id="PF00015">
    <property type="entry name" value="MCPsignal"/>
    <property type="match status" value="1"/>
</dbReference>
<dbReference type="CDD" id="cd11386">
    <property type="entry name" value="MCP_signal"/>
    <property type="match status" value="1"/>
</dbReference>
<dbReference type="PANTHER" id="PTHR43531">
    <property type="entry name" value="PROTEIN ICFG"/>
    <property type="match status" value="1"/>
</dbReference>
<dbReference type="InterPro" id="IPR051310">
    <property type="entry name" value="MCP_chemotaxis"/>
</dbReference>
<dbReference type="PROSITE" id="PS50885">
    <property type="entry name" value="HAMP"/>
    <property type="match status" value="2"/>
</dbReference>
<dbReference type="SUPFAM" id="SSF58104">
    <property type="entry name" value="Methyl-accepting chemotaxis protein (MCP) signaling domain"/>
    <property type="match status" value="1"/>
</dbReference>
<keyword evidence="5" id="KW-1133">Transmembrane helix</keyword>
<dbReference type="Gene3D" id="1.10.287.950">
    <property type="entry name" value="Methyl-accepting chemotaxis protein"/>
    <property type="match status" value="1"/>
</dbReference>
<dbReference type="GO" id="GO:0007165">
    <property type="term" value="P:signal transduction"/>
    <property type="evidence" value="ECO:0007669"/>
    <property type="project" value="UniProtKB-KW"/>
</dbReference>
<protein>
    <submittedName>
        <fullName evidence="8">Dipeptide chemoreceptor protein</fullName>
    </submittedName>
</protein>
<evidence type="ECO:0000259" key="7">
    <source>
        <dbReference type="PROSITE" id="PS50885"/>
    </source>
</evidence>
<evidence type="ECO:0000259" key="6">
    <source>
        <dbReference type="PROSITE" id="PS50111"/>
    </source>
</evidence>
<feature type="region of interest" description="Disordered" evidence="4">
    <location>
        <begin position="392"/>
        <end position="433"/>
    </location>
</feature>
<accession>A0A0P1F3C2</accession>
<feature type="domain" description="Methyl-accepting transducer" evidence="6">
    <location>
        <begin position="536"/>
        <end position="765"/>
    </location>
</feature>
<dbReference type="InterPro" id="IPR004090">
    <property type="entry name" value="Chemotax_Me-accpt_rcpt"/>
</dbReference>
<evidence type="ECO:0000313" key="8">
    <source>
        <dbReference type="EMBL" id="CUH62190.1"/>
    </source>
</evidence>
<dbReference type="Gene3D" id="1.20.120.1530">
    <property type="match status" value="1"/>
</dbReference>
<keyword evidence="8" id="KW-0675">Receptor</keyword>
<dbReference type="Gene3D" id="6.10.340.10">
    <property type="match status" value="1"/>
</dbReference>
<evidence type="ECO:0000256" key="4">
    <source>
        <dbReference type="SAM" id="MobiDB-lite"/>
    </source>
</evidence>
<reference evidence="8 9" key="1">
    <citation type="submission" date="2015-09" db="EMBL/GenBank/DDBJ databases">
        <authorList>
            <consortium name="Swine Surveillance"/>
        </authorList>
    </citation>
    <scope>NUCLEOTIDE SEQUENCE [LARGE SCALE GENOMIC DNA]</scope>
    <source>
        <strain evidence="8 9">CECT 5294</strain>
    </source>
</reference>
<evidence type="ECO:0000313" key="9">
    <source>
        <dbReference type="Proteomes" id="UP000051298"/>
    </source>
</evidence>
<feature type="domain" description="HAMP" evidence="7">
    <location>
        <begin position="479"/>
        <end position="531"/>
    </location>
</feature>